<keyword evidence="1" id="KW-0614">Plasmid</keyword>
<organism evidence="1">
    <name type="scientific">uncultured prokaryote</name>
    <dbReference type="NCBI Taxonomy" id="198431"/>
    <lineage>
        <taxon>unclassified sequences</taxon>
        <taxon>environmental samples</taxon>
    </lineage>
</organism>
<evidence type="ECO:0008006" key="2">
    <source>
        <dbReference type="Google" id="ProtNLM"/>
    </source>
</evidence>
<name>A0A0H5PXR7_9ZZZZ</name>
<protein>
    <recommendedName>
        <fullName evidence="2">Antitoxin</fullName>
    </recommendedName>
</protein>
<dbReference type="AlphaFoldDB" id="A0A0H5PXR7"/>
<evidence type="ECO:0000313" key="1">
    <source>
        <dbReference type="EMBL" id="CRY93975.1"/>
    </source>
</evidence>
<reference evidence="1" key="1">
    <citation type="submission" date="2015-06" db="EMBL/GenBank/DDBJ databases">
        <authorList>
            <person name="Joergensen T."/>
        </authorList>
    </citation>
    <scope>NUCLEOTIDE SEQUENCE</scope>
    <source>
        <plasmid evidence="1">pRGRH0119</plasmid>
    </source>
</reference>
<dbReference type="EMBL" id="LN852809">
    <property type="protein sequence ID" value="CRY93975.1"/>
    <property type="molecule type" value="Genomic_DNA"/>
</dbReference>
<geneLocation type="plasmid" evidence="1">
    <name>pRGRH0119</name>
</geneLocation>
<reference evidence="1" key="2">
    <citation type="submission" date="2015-07" db="EMBL/GenBank/DDBJ databases">
        <title>Plasmids, circular viruses and viroids from rat gut.</title>
        <authorList>
            <person name="Jorgensen T.J."/>
            <person name="Hansen M.A."/>
            <person name="Xu Z."/>
            <person name="Tabak M.A."/>
            <person name="Sorensen S.J."/>
            <person name="Hansen L.H."/>
        </authorList>
    </citation>
    <scope>NUCLEOTIDE SEQUENCE</scope>
    <source>
        <plasmid evidence="1">pRGRH0119</plasmid>
    </source>
</reference>
<proteinExistence type="predicted"/>
<dbReference type="Pfam" id="PF14384">
    <property type="entry name" value="BrnA_antitoxin"/>
    <property type="match status" value="1"/>
</dbReference>
<dbReference type="InterPro" id="IPR025528">
    <property type="entry name" value="BrnA_antitoxin"/>
</dbReference>
<accession>A0A0H5PXR7</accession>
<sequence length="71" mass="8428">MRDEYNIRELNPRKNPYASRLKKQITINIDGSTIDYFKSMAAADGIPYQTLINLYLRDCADNRRKIQMSWQ</sequence>